<evidence type="ECO:0000313" key="2">
    <source>
        <dbReference type="Proteomes" id="UP000789396"/>
    </source>
</evidence>
<dbReference type="AlphaFoldDB" id="A0A9N8ZN64"/>
<proteinExistence type="predicted"/>
<sequence>MNEDWTIFLPQSQSAHKDVKLPEYTEVQNCSDTEVQNCSDKDLTWEEIFETIKEFVPSSPILYLKRVLLHMISKIEEHDPEFFTIYLKNNQFDINKDDIGLWLLFLETEELNLDSEDFDKKIYYDKDRGFIQFKDDDERYCKLKLDSLGLDYKKIDNESERSIINFRIIYEAGIIDKENFVQIMDPDEYQFEKQKIELRKSKCIDKARNISIMYSNAEKYIDKVQYQQKIEGVNLEMLKEKKKLDYEKWNKALIGLCDKDTFLRFKLKKSNLALLHKYFFKDEYILSHSPLNDETELFVFINRPNEGMRLYCSSKSLPALKQVPDGFKVISIVDDYAKTAHQHYSKYKGINLKEYVYDNSIPFIIYMRKILHYELNKIGKK</sequence>
<keyword evidence="2" id="KW-1185">Reference proteome</keyword>
<evidence type="ECO:0000313" key="1">
    <source>
        <dbReference type="EMBL" id="CAG8501162.1"/>
    </source>
</evidence>
<protein>
    <submittedName>
        <fullName evidence="1">19488_t:CDS:1</fullName>
    </submittedName>
</protein>
<comment type="caution">
    <text evidence="1">The sequence shown here is derived from an EMBL/GenBank/DDBJ whole genome shotgun (WGS) entry which is preliminary data.</text>
</comment>
<organism evidence="1 2">
    <name type="scientific">Racocetra fulgida</name>
    <dbReference type="NCBI Taxonomy" id="60492"/>
    <lineage>
        <taxon>Eukaryota</taxon>
        <taxon>Fungi</taxon>
        <taxon>Fungi incertae sedis</taxon>
        <taxon>Mucoromycota</taxon>
        <taxon>Glomeromycotina</taxon>
        <taxon>Glomeromycetes</taxon>
        <taxon>Diversisporales</taxon>
        <taxon>Gigasporaceae</taxon>
        <taxon>Racocetra</taxon>
    </lineage>
</organism>
<dbReference type="EMBL" id="CAJVPZ010001851">
    <property type="protein sequence ID" value="CAG8501162.1"/>
    <property type="molecule type" value="Genomic_DNA"/>
</dbReference>
<gene>
    <name evidence="1" type="ORF">RFULGI_LOCUS2443</name>
</gene>
<reference evidence="1" key="1">
    <citation type="submission" date="2021-06" db="EMBL/GenBank/DDBJ databases">
        <authorList>
            <person name="Kallberg Y."/>
            <person name="Tangrot J."/>
            <person name="Rosling A."/>
        </authorList>
    </citation>
    <scope>NUCLEOTIDE SEQUENCE</scope>
    <source>
        <strain evidence="1">IN212</strain>
    </source>
</reference>
<dbReference type="Proteomes" id="UP000789396">
    <property type="component" value="Unassembled WGS sequence"/>
</dbReference>
<accession>A0A9N8ZN64</accession>
<dbReference type="OrthoDB" id="2420583at2759"/>
<name>A0A9N8ZN64_9GLOM</name>